<dbReference type="Proteomes" id="UP001302486">
    <property type="component" value="Chromosome"/>
</dbReference>
<evidence type="ECO:0000313" key="1">
    <source>
        <dbReference type="EMBL" id="WOD44105.1"/>
    </source>
</evidence>
<evidence type="ECO:0000313" key="2">
    <source>
        <dbReference type="Proteomes" id="UP001302486"/>
    </source>
</evidence>
<keyword evidence="2" id="KW-1185">Reference proteome</keyword>
<dbReference type="KEGG" id="hws:RNZ46_02310"/>
<accession>A0AA97EPE0</accession>
<sequence>MNDLNTIISTFSNEDQQRFIAYLEKKNKRNDTKNVQLFRYLANDDLNSETLCFKLYGTSKKGAYHALRKRLYQSVIEFIANASLQDEKAIDMQIIKYILASRTCLQHKQYKVAYKILDKAEMLAIEHHLFPLLNEIYHTKIQYAYAHPSADINQLISKFKSNQKNHQLEDQLNIVYAKIRQTLNNMTFKGDVVDFQTILNHTLKEHQISLTDAMSFKSLYQLVAINSYSAFVTNDYLKIEPFLINTYQSIIAHKDREKQLYYHIQILYFIANTLFRNKKFDASMQYLELMHEHMNEKQKKHYNSFRLKYHLLLSLNLNYTNKADEAVETLSPLATIKHTDMETLLDIRLSLIMFYFQKNELKKAYTLFSKFYHTDNWYTEKAGKDWVIKKHLIEILLHIELKNIDLVESRLLSFKRNHSHYLKSINQQRVLTYLSLVEDCYKNPEKITSEAFKDKVEKSFEWIDSQREDLFVMSFYAWLKSKMENKPLYATTLSLIENIKNVNSALNLN</sequence>
<dbReference type="EMBL" id="CP136521">
    <property type="protein sequence ID" value="WOD44105.1"/>
    <property type="molecule type" value="Genomic_DNA"/>
</dbReference>
<dbReference type="RefSeq" id="WP_316983779.1">
    <property type="nucleotide sequence ID" value="NZ_CP136521.1"/>
</dbReference>
<name>A0AA97EPE0_9FLAO</name>
<reference evidence="2" key="1">
    <citation type="submission" date="2024-06" db="EMBL/GenBank/DDBJ databases">
        <title>Hwangdonia haimaensis gen. nov., sp. nov., a member of the family Flavobacteriaceae isolated from the haima cold seep.</title>
        <authorList>
            <person name="Li J."/>
        </authorList>
    </citation>
    <scope>NUCLEOTIDE SEQUENCE [LARGE SCALE GENOMIC DNA]</scope>
    <source>
        <strain evidence="2">SCSIO 19198</strain>
    </source>
</reference>
<protein>
    <submittedName>
        <fullName evidence="1">Uncharacterized protein</fullName>
    </submittedName>
</protein>
<organism evidence="1 2">
    <name type="scientific">Hwangdonia lutea</name>
    <dbReference type="NCBI Taxonomy" id="3075823"/>
    <lineage>
        <taxon>Bacteria</taxon>
        <taxon>Pseudomonadati</taxon>
        <taxon>Bacteroidota</taxon>
        <taxon>Flavobacteriia</taxon>
        <taxon>Flavobacteriales</taxon>
        <taxon>Flavobacteriaceae</taxon>
        <taxon>Hwangdonia</taxon>
    </lineage>
</organism>
<dbReference type="AlphaFoldDB" id="A0AA97EPE0"/>
<proteinExistence type="predicted"/>
<gene>
    <name evidence="1" type="ORF">RNZ46_02310</name>
</gene>